<dbReference type="InterPro" id="IPR050099">
    <property type="entry name" value="SIS_GmhA/DiaA_subfam"/>
</dbReference>
<keyword evidence="4" id="KW-1185">Reference proteome</keyword>
<dbReference type="PANTHER" id="PTHR30390:SF7">
    <property type="entry name" value="PHOSPHOHEPTOSE ISOMERASE"/>
    <property type="match status" value="1"/>
</dbReference>
<reference evidence="3" key="1">
    <citation type="submission" date="2021-03" db="EMBL/GenBank/DDBJ databases">
        <title>Antimicrobial resistance genes in bacteria isolated from Japanese honey, and their potential for conferring macrolide and lincosamide resistance in the American foulbrood pathogen Paenibacillus larvae.</title>
        <authorList>
            <person name="Okamoto M."/>
            <person name="Kumagai M."/>
            <person name="Kanamori H."/>
            <person name="Takamatsu D."/>
        </authorList>
    </citation>
    <scope>NUCLEOTIDE SEQUENCE</scope>
    <source>
        <strain evidence="3">J27TS8</strain>
    </source>
</reference>
<proteinExistence type="inferred from homology"/>
<evidence type="ECO:0000313" key="4">
    <source>
        <dbReference type="Proteomes" id="UP000682111"/>
    </source>
</evidence>
<sequence>MLTNYFKKVSHLLELVLENEKDHLQLAAEKVANSIENGGIIQLFGCGHSHILTEEVFYRAGGLVPIKPILFEPLMLHEGAMRSSQLERKNDYAENFIKEHEIKTNDIVFVLSTSGRNPVPVDVANYAREKGAFVIGITSLEYAKSQPSRHKSGNHLFNSVDLVIDNHSAKGDAVLAYEKVKIKFGPTSTVIGATILNSIFAEAIKIMADRGFEPPIFLSGNMENSDAHNEALVKKYQERIPLLTLNVE</sequence>
<dbReference type="GO" id="GO:0097367">
    <property type="term" value="F:carbohydrate derivative binding"/>
    <property type="evidence" value="ECO:0007669"/>
    <property type="project" value="InterPro"/>
</dbReference>
<dbReference type="InterPro" id="IPR022951">
    <property type="entry name" value="UPF0309"/>
</dbReference>
<dbReference type="CDD" id="cd05013">
    <property type="entry name" value="SIS_RpiR"/>
    <property type="match status" value="1"/>
</dbReference>
<dbReference type="PROSITE" id="PS51464">
    <property type="entry name" value="SIS"/>
    <property type="match status" value="1"/>
</dbReference>
<dbReference type="InterPro" id="IPR046348">
    <property type="entry name" value="SIS_dom_sf"/>
</dbReference>
<evidence type="ECO:0000313" key="3">
    <source>
        <dbReference type="EMBL" id="GIN64211.1"/>
    </source>
</evidence>
<comment type="similarity">
    <text evidence="1">Belongs to the UPF0309 family.</text>
</comment>
<dbReference type="HAMAP" id="MF_01240">
    <property type="entry name" value="UPF0309"/>
    <property type="match status" value="1"/>
</dbReference>
<protein>
    <recommendedName>
        <fullName evidence="1">UPF0309 protein J27TS8_42040</fullName>
    </recommendedName>
</protein>
<dbReference type="AlphaFoldDB" id="A0A919WLB5"/>
<organism evidence="3 4">
    <name type="scientific">Robertmurraya siralis</name>
    <dbReference type="NCBI Taxonomy" id="77777"/>
    <lineage>
        <taxon>Bacteria</taxon>
        <taxon>Bacillati</taxon>
        <taxon>Bacillota</taxon>
        <taxon>Bacilli</taxon>
        <taxon>Bacillales</taxon>
        <taxon>Bacillaceae</taxon>
        <taxon>Robertmurraya</taxon>
    </lineage>
</organism>
<evidence type="ECO:0000259" key="2">
    <source>
        <dbReference type="PROSITE" id="PS51464"/>
    </source>
</evidence>
<name>A0A919WLB5_9BACI</name>
<dbReference type="RefSeq" id="WP_212934431.1">
    <property type="nucleotide sequence ID" value="NZ_BORC01000011.1"/>
</dbReference>
<dbReference type="EMBL" id="BORC01000011">
    <property type="protein sequence ID" value="GIN64211.1"/>
    <property type="molecule type" value="Genomic_DNA"/>
</dbReference>
<dbReference type="Proteomes" id="UP000682111">
    <property type="component" value="Unassembled WGS sequence"/>
</dbReference>
<dbReference type="InterPro" id="IPR001347">
    <property type="entry name" value="SIS_dom"/>
</dbReference>
<dbReference type="InterPro" id="IPR035472">
    <property type="entry name" value="RpiR-like_SIS"/>
</dbReference>
<dbReference type="Gene3D" id="3.40.50.10490">
    <property type="entry name" value="Glucose-6-phosphate isomerase like protein, domain 1"/>
    <property type="match status" value="1"/>
</dbReference>
<evidence type="ECO:0000256" key="1">
    <source>
        <dbReference type="HAMAP-Rule" id="MF_01240"/>
    </source>
</evidence>
<dbReference type="Pfam" id="PF13580">
    <property type="entry name" value="SIS_2"/>
    <property type="match status" value="1"/>
</dbReference>
<accession>A0A919WLB5</accession>
<dbReference type="SUPFAM" id="SSF53697">
    <property type="entry name" value="SIS domain"/>
    <property type="match status" value="1"/>
</dbReference>
<comment type="caution">
    <text evidence="3">The sequence shown here is derived from an EMBL/GenBank/DDBJ whole genome shotgun (WGS) entry which is preliminary data.</text>
</comment>
<gene>
    <name evidence="3" type="ORF">J27TS8_42040</name>
</gene>
<dbReference type="NCBIfam" id="NF002805">
    <property type="entry name" value="PRK02947.1"/>
    <property type="match status" value="1"/>
</dbReference>
<feature type="domain" description="SIS" evidence="2">
    <location>
        <begin position="31"/>
        <end position="212"/>
    </location>
</feature>
<dbReference type="PANTHER" id="PTHR30390">
    <property type="entry name" value="SEDOHEPTULOSE 7-PHOSPHATE ISOMERASE / DNAA INITIATOR-ASSOCIATING FACTOR FOR REPLICATION INITIATION"/>
    <property type="match status" value="1"/>
</dbReference>
<dbReference type="GO" id="GO:1901135">
    <property type="term" value="P:carbohydrate derivative metabolic process"/>
    <property type="evidence" value="ECO:0007669"/>
    <property type="project" value="InterPro"/>
</dbReference>